<dbReference type="EMBL" id="CP039346">
    <property type="protein sequence ID" value="QCD82192.1"/>
    <property type="molecule type" value="Genomic_DNA"/>
</dbReference>
<reference evidence="2 3" key="1">
    <citation type="submission" date="2019-04" db="EMBL/GenBank/DDBJ databases">
        <title>An improved genome assembly and genetic linkage map for asparagus bean, Vigna unguiculata ssp. sesquipedialis.</title>
        <authorList>
            <person name="Xia Q."/>
            <person name="Zhang R."/>
            <person name="Dong Y."/>
        </authorList>
    </citation>
    <scope>NUCLEOTIDE SEQUENCE [LARGE SCALE GENOMIC DNA]</scope>
    <source>
        <tissue evidence="2">Leaf</tissue>
    </source>
</reference>
<evidence type="ECO:0000313" key="2">
    <source>
        <dbReference type="EMBL" id="QCD82192.1"/>
    </source>
</evidence>
<proteinExistence type="predicted"/>
<dbReference type="Proteomes" id="UP000501690">
    <property type="component" value="Linkage Group LG2"/>
</dbReference>
<keyword evidence="3" id="KW-1185">Reference proteome</keyword>
<name>A0A4D6L129_VIGUN</name>
<dbReference type="AlphaFoldDB" id="A0A4D6L129"/>
<accession>A0A4D6L129</accession>
<evidence type="ECO:0000313" key="3">
    <source>
        <dbReference type="Proteomes" id="UP000501690"/>
    </source>
</evidence>
<protein>
    <submittedName>
        <fullName evidence="2">Uncharacterized protein</fullName>
    </submittedName>
</protein>
<evidence type="ECO:0000256" key="1">
    <source>
        <dbReference type="SAM" id="MobiDB-lite"/>
    </source>
</evidence>
<sequence>MLALVVDTSAHPRAMCYKCYNESNFPHHKPLAQAEGPCSGEIVSLKRVPLCPGEGSKQETRTTAGSRLGETPLAWASGSLAQNDEQVAWATFREKGLGEPLPDSPGRVRLAWARLSVLALVSPATDSSFSPTKHTKQPTHPGQRLNPYKQFASSRNDRKQTT</sequence>
<organism evidence="2 3">
    <name type="scientific">Vigna unguiculata</name>
    <name type="common">Cowpea</name>
    <dbReference type="NCBI Taxonomy" id="3917"/>
    <lineage>
        <taxon>Eukaryota</taxon>
        <taxon>Viridiplantae</taxon>
        <taxon>Streptophyta</taxon>
        <taxon>Embryophyta</taxon>
        <taxon>Tracheophyta</taxon>
        <taxon>Spermatophyta</taxon>
        <taxon>Magnoliopsida</taxon>
        <taxon>eudicotyledons</taxon>
        <taxon>Gunneridae</taxon>
        <taxon>Pentapetalae</taxon>
        <taxon>rosids</taxon>
        <taxon>fabids</taxon>
        <taxon>Fabales</taxon>
        <taxon>Fabaceae</taxon>
        <taxon>Papilionoideae</taxon>
        <taxon>50 kb inversion clade</taxon>
        <taxon>NPAAA clade</taxon>
        <taxon>indigoferoid/millettioid clade</taxon>
        <taxon>Phaseoleae</taxon>
        <taxon>Vigna</taxon>
    </lineage>
</organism>
<feature type="region of interest" description="Disordered" evidence="1">
    <location>
        <begin position="123"/>
        <end position="162"/>
    </location>
</feature>
<gene>
    <name evidence="2" type="ORF">DEO72_LG2g2527</name>
</gene>